<feature type="domain" description="G-protein coupled receptors family 1 profile" evidence="12">
    <location>
        <begin position="50"/>
        <end position="356"/>
    </location>
</feature>
<evidence type="ECO:0000256" key="1">
    <source>
        <dbReference type="ARBA" id="ARBA00004141"/>
    </source>
</evidence>
<dbReference type="InterPro" id="IPR000276">
    <property type="entry name" value="GPCR_Rhodpsn"/>
</dbReference>
<evidence type="ECO:0000256" key="11">
    <source>
        <dbReference type="SAM" id="Phobius"/>
    </source>
</evidence>
<keyword evidence="6 11" id="KW-0472">Membrane</keyword>
<comment type="subcellular location">
    <subcellularLocation>
        <location evidence="1">Membrane</location>
        <topology evidence="1">Multi-pass membrane protein</topology>
    </subcellularLocation>
</comment>
<evidence type="ECO:0000256" key="5">
    <source>
        <dbReference type="ARBA" id="ARBA00023040"/>
    </source>
</evidence>
<sequence>MMNQSLLGNESWLEGGDAENDLEAVGRMRSVLEKVQMYYVPVLVTLGTAGNLLSVLVFFCTKLRKLSSSYYLAALAASDTGFLATLFVAWLPIVNVPLFNKPVICQASIYLNSVCSFVSVWLVVTFTVERFIVVLYPLQRQAVCTVTRAKAVLAILAIVALLTYSPYLITSAPQLKADPLTNTTHEVCTLLDGYHDLASLLNSVDVMLTLVLPFVLIVALNSLICRTVWRLARIRRGMMLPPSEQQPAAGGGNCTGGSRLHRSRKLQSSGGSSCAVAMSAARQPRKRSPSSSAKVTEMLLVVSTVFIVLNLPSYVVRIWIYASPPSHNEHNNWQIILQHYFLVLFNTNFGINFVLYCVSGQNFRRALVSLFCRRSRRLTENTTVTVLSEFNRSISRRRTLTTKNGDWQNGEQHALTTYNHIGSHDTAN</sequence>
<dbReference type="Pfam" id="PF00001">
    <property type="entry name" value="7tm_1"/>
    <property type="match status" value="1"/>
</dbReference>
<keyword evidence="13" id="KW-0527">Neuropeptide</keyword>
<dbReference type="SUPFAM" id="SSF81321">
    <property type="entry name" value="Family A G protein-coupled receptor-like"/>
    <property type="match status" value="1"/>
</dbReference>
<feature type="transmembrane region" description="Helical" evidence="11">
    <location>
        <begin position="150"/>
        <end position="169"/>
    </location>
</feature>
<dbReference type="CDD" id="cd14978">
    <property type="entry name" value="7tmA_FMRFamide_R-like"/>
    <property type="match status" value="1"/>
</dbReference>
<evidence type="ECO:0000256" key="4">
    <source>
        <dbReference type="ARBA" id="ARBA00022989"/>
    </source>
</evidence>
<dbReference type="AlphaFoldDB" id="U3UA03"/>
<evidence type="ECO:0000256" key="9">
    <source>
        <dbReference type="RuleBase" id="RU000688"/>
    </source>
</evidence>
<name>U3UA03_NILLU</name>
<dbReference type="PRINTS" id="PR00237">
    <property type="entry name" value="GPCRRHODOPSN"/>
</dbReference>
<accession>U3UA03</accession>
<dbReference type="InterPro" id="IPR017452">
    <property type="entry name" value="GPCR_Rhodpsn_7TM"/>
</dbReference>
<keyword evidence="5 9" id="KW-0297">G-protein coupled receptor</keyword>
<dbReference type="PROSITE" id="PS50262">
    <property type="entry name" value="G_PROTEIN_RECEP_F1_2"/>
    <property type="match status" value="1"/>
</dbReference>
<dbReference type="PANTHER" id="PTHR24243:SF230">
    <property type="entry name" value="G-PROTEIN COUPLED RECEPTORS FAMILY 1 PROFILE DOMAIN-CONTAINING PROTEIN"/>
    <property type="match status" value="1"/>
</dbReference>
<evidence type="ECO:0000256" key="6">
    <source>
        <dbReference type="ARBA" id="ARBA00023136"/>
    </source>
</evidence>
<feature type="region of interest" description="Disordered" evidence="10">
    <location>
        <begin position="242"/>
        <end position="271"/>
    </location>
</feature>
<dbReference type="EMBL" id="AB817301">
    <property type="protein sequence ID" value="BAO01068.1"/>
    <property type="molecule type" value="mRNA"/>
</dbReference>
<evidence type="ECO:0000256" key="2">
    <source>
        <dbReference type="ARBA" id="ARBA00010663"/>
    </source>
</evidence>
<feature type="transmembrane region" description="Helical" evidence="11">
    <location>
        <begin position="206"/>
        <end position="229"/>
    </location>
</feature>
<comment type="similarity">
    <text evidence="2 9">Belongs to the G-protein coupled receptor 1 family.</text>
</comment>
<keyword evidence="4 11" id="KW-1133">Transmembrane helix</keyword>
<organism evidence="13">
    <name type="scientific">Nilaparvata lugens</name>
    <name type="common">Brown planthopper</name>
    <dbReference type="NCBI Taxonomy" id="108931"/>
    <lineage>
        <taxon>Eukaryota</taxon>
        <taxon>Metazoa</taxon>
        <taxon>Ecdysozoa</taxon>
        <taxon>Arthropoda</taxon>
        <taxon>Hexapoda</taxon>
        <taxon>Insecta</taxon>
        <taxon>Pterygota</taxon>
        <taxon>Neoptera</taxon>
        <taxon>Paraneoptera</taxon>
        <taxon>Hemiptera</taxon>
        <taxon>Auchenorrhyncha</taxon>
        <taxon>Fulgoroidea</taxon>
        <taxon>Delphacidae</taxon>
        <taxon>Delphacinae</taxon>
        <taxon>Nilaparvata</taxon>
    </lineage>
</organism>
<dbReference type="PANTHER" id="PTHR24243">
    <property type="entry name" value="G-PROTEIN COUPLED RECEPTOR"/>
    <property type="match status" value="1"/>
</dbReference>
<keyword evidence="7 9" id="KW-0675">Receptor</keyword>
<dbReference type="PROSITE" id="PS00237">
    <property type="entry name" value="G_PROTEIN_RECEP_F1_1"/>
    <property type="match status" value="1"/>
</dbReference>
<evidence type="ECO:0000256" key="8">
    <source>
        <dbReference type="ARBA" id="ARBA00023224"/>
    </source>
</evidence>
<reference evidence="13" key="1">
    <citation type="journal article" date="2014" name="Peptides">
        <title>Transcriptome analysis of neuropeptides and G-protein coupled receptors (GPCRs) for neuropeptides in the brown planthopper Nilaparvata lugens.</title>
        <authorList>
            <person name="Tanaka Y."/>
            <person name="Suetsugu Y."/>
            <person name="Yamamoto K."/>
            <person name="Noda H."/>
            <person name="Shinoda T."/>
        </authorList>
    </citation>
    <scope>NUCLEOTIDE SEQUENCE</scope>
</reference>
<feature type="transmembrane region" description="Helical" evidence="11">
    <location>
        <begin position="38"/>
        <end position="59"/>
    </location>
</feature>
<feature type="transmembrane region" description="Helical" evidence="11">
    <location>
        <begin position="340"/>
        <end position="358"/>
    </location>
</feature>
<feature type="transmembrane region" description="Helical" evidence="11">
    <location>
        <begin position="71"/>
        <end position="93"/>
    </location>
</feature>
<feature type="transmembrane region" description="Helical" evidence="11">
    <location>
        <begin position="295"/>
        <end position="320"/>
    </location>
</feature>
<feature type="transmembrane region" description="Helical" evidence="11">
    <location>
        <begin position="118"/>
        <end position="138"/>
    </location>
</feature>
<dbReference type="OrthoDB" id="9990906at2759"/>
<evidence type="ECO:0000259" key="12">
    <source>
        <dbReference type="PROSITE" id="PS50262"/>
    </source>
</evidence>
<evidence type="ECO:0000313" key="13">
    <source>
        <dbReference type="EMBL" id="BAO01068.1"/>
    </source>
</evidence>
<dbReference type="GO" id="GO:0007218">
    <property type="term" value="P:neuropeptide signaling pathway"/>
    <property type="evidence" value="ECO:0007669"/>
    <property type="project" value="UniProtKB-KW"/>
</dbReference>
<evidence type="ECO:0000256" key="3">
    <source>
        <dbReference type="ARBA" id="ARBA00022692"/>
    </source>
</evidence>
<dbReference type="Gene3D" id="1.20.1070.10">
    <property type="entry name" value="Rhodopsin 7-helix transmembrane proteins"/>
    <property type="match status" value="1"/>
</dbReference>
<keyword evidence="8 9" id="KW-0807">Transducer</keyword>
<gene>
    <name evidence="13" type="primary">nngr-a18</name>
</gene>
<dbReference type="GO" id="GO:0004930">
    <property type="term" value="F:G protein-coupled receptor activity"/>
    <property type="evidence" value="ECO:0007669"/>
    <property type="project" value="UniProtKB-KW"/>
</dbReference>
<protein>
    <submittedName>
        <fullName evidence="13">Neuropeptide GPCR A18</fullName>
    </submittedName>
</protein>
<evidence type="ECO:0000256" key="10">
    <source>
        <dbReference type="SAM" id="MobiDB-lite"/>
    </source>
</evidence>
<keyword evidence="3 9" id="KW-0812">Transmembrane</keyword>
<dbReference type="GO" id="GO:0005886">
    <property type="term" value="C:plasma membrane"/>
    <property type="evidence" value="ECO:0007669"/>
    <property type="project" value="TreeGrafter"/>
</dbReference>
<evidence type="ECO:0000256" key="7">
    <source>
        <dbReference type="ARBA" id="ARBA00023170"/>
    </source>
</evidence>
<proteinExistence type="evidence at transcript level"/>